<proteinExistence type="inferred from homology"/>
<name>A0A8E2JE82_9PEZI</name>
<keyword evidence="9" id="KW-0408">Iron</keyword>
<dbReference type="GO" id="GO:0098552">
    <property type="term" value="C:side of membrane"/>
    <property type="evidence" value="ECO:0007669"/>
    <property type="project" value="UniProtKB-KW"/>
</dbReference>
<comment type="subcellular location">
    <subcellularLocation>
        <location evidence="1">Membrane</location>
        <topology evidence="1">Lipid-anchor</topology>
        <topology evidence="1">GPI-anchor</topology>
    </subcellularLocation>
    <subcellularLocation>
        <location evidence="2">Secreted</location>
    </subcellularLocation>
</comment>
<feature type="signal peptide" evidence="11">
    <location>
        <begin position="1"/>
        <end position="20"/>
    </location>
</feature>
<dbReference type="GO" id="GO:0005576">
    <property type="term" value="C:extracellular region"/>
    <property type="evidence" value="ECO:0007669"/>
    <property type="project" value="UniProtKB-SubCell"/>
</dbReference>
<keyword evidence="9" id="KW-0349">Heme</keyword>
<dbReference type="InterPro" id="IPR008427">
    <property type="entry name" value="Extracellular_membr_CFEM_dom"/>
</dbReference>
<evidence type="ECO:0000256" key="11">
    <source>
        <dbReference type="SAM" id="SignalP"/>
    </source>
</evidence>
<keyword evidence="5" id="KW-0336">GPI-anchor</keyword>
<sequence length="638" mass="64294">MRLSSTTIILSGLAARQVAANNWDLYAPSFSCPSNTNNQCSDAQQKGYDWSDLGLGSFSFYDVFDFSGFTCANSFSKRDSLTKRTFNNKCVKASVSKSDSASFSCSKSAGFSVTELQVSVEFSCDLEFHYQMDDGSTCKQVASCEEEGTIVKNTQCGGAKSVQVYLGGKAEKSSCEIGIHSIGFDCSSASSSALVSTATPYASTSSSVSAVTTSTPVVYGTSSSSTPVETPSTSAGYNTPSSAVSTPGSSTATAPESSVLSSTPIVYSSTPGSTTPALYTSSEASLITSTIFSTTLITITSCAPIITNCPAHSTVVVTSIIAISTTVCPVTQAGSSAVVASSTAGPASSSVVYSSTPGYTPASSSALAQSSSAALPVSSSASTPPGGCPSVLPKCMNTWMSKSGCKDNSDYSCYCKIPDFTTNVINCVTAWGVDTTEISSALSYLAGICVQYIPQNPGIITNCPSTVTLGPTAPASSSIAVSSAVVATSYAAGSSVLITSPPAPSSAAGYTVPVTTFTLLTTVYVPCVSSGVTFTGSSTLSTLSTAVTVPQVAFSTGTVTAPGATQTQVVNLAPGTPAPASTAAYATYVGTSSFVVAPKPSNGTSTATLPQFTGAAATVNGHAFAPVAIGAVFALFVL</sequence>
<evidence type="ECO:0000256" key="6">
    <source>
        <dbReference type="ARBA" id="ARBA00022729"/>
    </source>
</evidence>
<evidence type="ECO:0000256" key="1">
    <source>
        <dbReference type="ARBA" id="ARBA00004589"/>
    </source>
</evidence>
<evidence type="ECO:0000256" key="3">
    <source>
        <dbReference type="ARBA" id="ARBA00010031"/>
    </source>
</evidence>
<dbReference type="GO" id="GO:0046872">
    <property type="term" value="F:metal ion binding"/>
    <property type="evidence" value="ECO:0007669"/>
    <property type="project" value="UniProtKB-UniRule"/>
</dbReference>
<keyword evidence="4" id="KW-0964">Secreted</keyword>
<keyword evidence="6 11" id="KW-0732">Signal</keyword>
<dbReference type="Proteomes" id="UP000250266">
    <property type="component" value="Unassembled WGS sequence"/>
</dbReference>
<dbReference type="OrthoDB" id="5431405at2759"/>
<dbReference type="Pfam" id="PF05730">
    <property type="entry name" value="CFEM"/>
    <property type="match status" value="1"/>
</dbReference>
<keyword evidence="8" id="KW-0449">Lipoprotein</keyword>
<feature type="domain" description="CFEM" evidence="12">
    <location>
        <begin position="363"/>
        <end position="476"/>
    </location>
</feature>
<comment type="caution">
    <text evidence="9">Lacks conserved residue(s) required for the propagation of feature annotation.</text>
</comment>
<dbReference type="PROSITE" id="PS52012">
    <property type="entry name" value="CFEM"/>
    <property type="match status" value="1"/>
</dbReference>
<dbReference type="AlphaFoldDB" id="A0A8E2JE82"/>
<feature type="chain" id="PRO_5034705881" description="CFEM domain-containing protein" evidence="11">
    <location>
        <begin position="21"/>
        <end position="638"/>
    </location>
</feature>
<keyword evidence="14" id="KW-1185">Reference proteome</keyword>
<evidence type="ECO:0000313" key="13">
    <source>
        <dbReference type="EMBL" id="OCK79289.1"/>
    </source>
</evidence>
<reference evidence="13 14" key="1">
    <citation type="journal article" date="2016" name="Nat. Commun.">
        <title>Ectomycorrhizal ecology is imprinted in the genome of the dominant symbiotic fungus Cenococcum geophilum.</title>
        <authorList>
            <consortium name="DOE Joint Genome Institute"/>
            <person name="Peter M."/>
            <person name="Kohler A."/>
            <person name="Ohm R.A."/>
            <person name="Kuo A."/>
            <person name="Krutzmann J."/>
            <person name="Morin E."/>
            <person name="Arend M."/>
            <person name="Barry K.W."/>
            <person name="Binder M."/>
            <person name="Choi C."/>
            <person name="Clum A."/>
            <person name="Copeland A."/>
            <person name="Grisel N."/>
            <person name="Haridas S."/>
            <person name="Kipfer T."/>
            <person name="LaButti K."/>
            <person name="Lindquist E."/>
            <person name="Lipzen A."/>
            <person name="Maire R."/>
            <person name="Meier B."/>
            <person name="Mihaltcheva S."/>
            <person name="Molinier V."/>
            <person name="Murat C."/>
            <person name="Poggeler S."/>
            <person name="Quandt C.A."/>
            <person name="Sperisen C."/>
            <person name="Tritt A."/>
            <person name="Tisserant E."/>
            <person name="Crous P.W."/>
            <person name="Henrissat B."/>
            <person name="Nehls U."/>
            <person name="Egli S."/>
            <person name="Spatafora J.W."/>
            <person name="Grigoriev I.V."/>
            <person name="Martin F.M."/>
        </authorList>
    </citation>
    <scope>NUCLEOTIDE SEQUENCE [LARGE SCALE GENOMIC DNA]</scope>
    <source>
        <strain evidence="13 14">CBS 459.81</strain>
    </source>
</reference>
<evidence type="ECO:0000256" key="2">
    <source>
        <dbReference type="ARBA" id="ARBA00004613"/>
    </source>
</evidence>
<evidence type="ECO:0000256" key="8">
    <source>
        <dbReference type="ARBA" id="ARBA00023288"/>
    </source>
</evidence>
<dbReference type="EMBL" id="KV745013">
    <property type="protein sequence ID" value="OCK79289.1"/>
    <property type="molecule type" value="Genomic_DNA"/>
</dbReference>
<organism evidence="13 14">
    <name type="scientific">Lepidopterella palustris CBS 459.81</name>
    <dbReference type="NCBI Taxonomy" id="1314670"/>
    <lineage>
        <taxon>Eukaryota</taxon>
        <taxon>Fungi</taxon>
        <taxon>Dikarya</taxon>
        <taxon>Ascomycota</taxon>
        <taxon>Pezizomycotina</taxon>
        <taxon>Dothideomycetes</taxon>
        <taxon>Pleosporomycetidae</taxon>
        <taxon>Mytilinidiales</taxon>
        <taxon>Argynnaceae</taxon>
        <taxon>Lepidopterella</taxon>
    </lineage>
</organism>
<evidence type="ECO:0000313" key="14">
    <source>
        <dbReference type="Proteomes" id="UP000250266"/>
    </source>
</evidence>
<feature type="binding site" description="axial binding residue" evidence="9">
    <location>
        <position position="410"/>
    </location>
    <ligand>
        <name>heme</name>
        <dbReference type="ChEBI" id="CHEBI:30413"/>
    </ligand>
    <ligandPart>
        <name>Fe</name>
        <dbReference type="ChEBI" id="CHEBI:18248"/>
    </ligandPart>
</feature>
<feature type="compositionally biased region" description="Polar residues" evidence="10">
    <location>
        <begin position="235"/>
        <end position="257"/>
    </location>
</feature>
<protein>
    <recommendedName>
        <fullName evidence="12">CFEM domain-containing protein</fullName>
    </recommendedName>
</protein>
<keyword evidence="9" id="KW-0479">Metal-binding</keyword>
<evidence type="ECO:0000256" key="4">
    <source>
        <dbReference type="ARBA" id="ARBA00022525"/>
    </source>
</evidence>
<evidence type="ECO:0000256" key="5">
    <source>
        <dbReference type="ARBA" id="ARBA00022622"/>
    </source>
</evidence>
<keyword evidence="5" id="KW-0325">Glycoprotein</keyword>
<feature type="region of interest" description="Disordered" evidence="10">
    <location>
        <begin position="218"/>
        <end position="257"/>
    </location>
</feature>
<evidence type="ECO:0000259" key="12">
    <source>
        <dbReference type="PROSITE" id="PS52012"/>
    </source>
</evidence>
<evidence type="ECO:0000256" key="7">
    <source>
        <dbReference type="ARBA" id="ARBA00023157"/>
    </source>
</evidence>
<accession>A0A8E2JE82</accession>
<feature type="compositionally biased region" description="Low complexity" evidence="10">
    <location>
        <begin position="218"/>
        <end position="234"/>
    </location>
</feature>
<keyword evidence="7" id="KW-1015">Disulfide bond</keyword>
<evidence type="ECO:0000256" key="10">
    <source>
        <dbReference type="SAM" id="MobiDB-lite"/>
    </source>
</evidence>
<keyword evidence="5" id="KW-0472">Membrane</keyword>
<evidence type="ECO:0000256" key="9">
    <source>
        <dbReference type="PROSITE-ProRule" id="PRU01356"/>
    </source>
</evidence>
<comment type="similarity">
    <text evidence="3">Belongs to the RBT5 family.</text>
</comment>
<gene>
    <name evidence="13" type="ORF">K432DRAFT_383214</name>
</gene>